<feature type="domain" description="VOC" evidence="2">
    <location>
        <begin position="6"/>
        <end position="138"/>
    </location>
</feature>
<accession>A0ABT1DLM9</accession>
<reference evidence="3 4" key="1">
    <citation type="submission" date="2022-06" db="EMBL/GenBank/DDBJ databases">
        <title>New Species of the Genus Actinoplanes, ActinopZanes ferrugineus.</title>
        <authorList>
            <person name="Ding P."/>
        </authorList>
    </citation>
    <scope>NUCLEOTIDE SEQUENCE [LARGE SCALE GENOMIC DNA]</scope>
    <source>
        <strain evidence="3 4">TRM88003</strain>
    </source>
</reference>
<dbReference type="InterPro" id="IPR037523">
    <property type="entry name" value="VOC_core"/>
</dbReference>
<dbReference type="RefSeq" id="WP_253237865.1">
    <property type="nucleotide sequence ID" value="NZ_JAMYJR010000013.1"/>
</dbReference>
<sequence>MTINYRFEVTVLPVSDVERAKAFYETLGWRLDADFPINDNLRIVQLTPPGSKASIQFGVGLTAAPAGSSQDLLLVVDDVEEARQDLLARGVKVSETWHGLRGLDTSTRQPGPDPQGRSYGSYASFTDPDGNGWLLQQVTERLPNRD</sequence>
<gene>
    <name evidence="3" type="ORF">M1L60_14195</name>
</gene>
<name>A0ABT1DLM9_9ACTN</name>
<dbReference type="SUPFAM" id="SSF54593">
    <property type="entry name" value="Glyoxalase/Bleomycin resistance protein/Dihydroxybiphenyl dioxygenase"/>
    <property type="match status" value="1"/>
</dbReference>
<organism evidence="3 4">
    <name type="scientific">Paractinoplanes aksuensis</name>
    <dbReference type="NCBI Taxonomy" id="2939490"/>
    <lineage>
        <taxon>Bacteria</taxon>
        <taxon>Bacillati</taxon>
        <taxon>Actinomycetota</taxon>
        <taxon>Actinomycetes</taxon>
        <taxon>Micromonosporales</taxon>
        <taxon>Micromonosporaceae</taxon>
        <taxon>Paractinoplanes</taxon>
    </lineage>
</organism>
<dbReference type="InterPro" id="IPR004360">
    <property type="entry name" value="Glyas_Fos-R_dOase_dom"/>
</dbReference>
<proteinExistence type="predicted"/>
<dbReference type="Gene3D" id="3.10.180.10">
    <property type="entry name" value="2,3-Dihydroxybiphenyl 1,2-Dioxygenase, domain 1"/>
    <property type="match status" value="1"/>
</dbReference>
<dbReference type="InterPro" id="IPR029068">
    <property type="entry name" value="Glyas_Bleomycin-R_OHBP_Dase"/>
</dbReference>
<dbReference type="PROSITE" id="PS51819">
    <property type="entry name" value="VOC"/>
    <property type="match status" value="1"/>
</dbReference>
<dbReference type="EMBL" id="JAMYJR010000013">
    <property type="protein sequence ID" value="MCO8271744.1"/>
    <property type="molecule type" value="Genomic_DNA"/>
</dbReference>
<evidence type="ECO:0000313" key="3">
    <source>
        <dbReference type="EMBL" id="MCO8271744.1"/>
    </source>
</evidence>
<protein>
    <submittedName>
        <fullName evidence="3">VOC family protein</fullName>
    </submittedName>
</protein>
<evidence type="ECO:0000313" key="4">
    <source>
        <dbReference type="Proteomes" id="UP001523369"/>
    </source>
</evidence>
<comment type="caution">
    <text evidence="3">The sequence shown here is derived from an EMBL/GenBank/DDBJ whole genome shotgun (WGS) entry which is preliminary data.</text>
</comment>
<dbReference type="Pfam" id="PF00903">
    <property type="entry name" value="Glyoxalase"/>
    <property type="match status" value="1"/>
</dbReference>
<evidence type="ECO:0000259" key="2">
    <source>
        <dbReference type="PROSITE" id="PS51819"/>
    </source>
</evidence>
<dbReference type="Proteomes" id="UP001523369">
    <property type="component" value="Unassembled WGS sequence"/>
</dbReference>
<feature type="region of interest" description="Disordered" evidence="1">
    <location>
        <begin position="100"/>
        <end position="131"/>
    </location>
</feature>
<evidence type="ECO:0000256" key="1">
    <source>
        <dbReference type="SAM" id="MobiDB-lite"/>
    </source>
</evidence>
<keyword evidence="4" id="KW-1185">Reference proteome</keyword>